<dbReference type="Proteomes" id="UP000095517">
    <property type="component" value="Unassembled WGS sequence"/>
</dbReference>
<name>A0A174JH63_9BACE</name>
<dbReference type="EMBL" id="CYZH01000022">
    <property type="protein sequence ID" value="CUO96525.1"/>
    <property type="molecule type" value="Genomic_DNA"/>
</dbReference>
<protein>
    <submittedName>
        <fullName evidence="1">Uncharacterized protein</fullName>
    </submittedName>
</protein>
<gene>
    <name evidence="1" type="ORF">ERS852397_03201</name>
</gene>
<evidence type="ECO:0000313" key="2">
    <source>
        <dbReference type="Proteomes" id="UP000095517"/>
    </source>
</evidence>
<proteinExistence type="predicted"/>
<evidence type="ECO:0000313" key="1">
    <source>
        <dbReference type="EMBL" id="CUO96525.1"/>
    </source>
</evidence>
<reference evidence="1 2" key="1">
    <citation type="submission" date="2015-09" db="EMBL/GenBank/DDBJ databases">
        <authorList>
            <consortium name="Pathogen Informatics"/>
        </authorList>
    </citation>
    <scope>NUCLEOTIDE SEQUENCE [LARGE SCALE GENOMIC DNA]</scope>
    <source>
        <strain evidence="1 2">2789STDY5608840</strain>
    </source>
</reference>
<dbReference type="AlphaFoldDB" id="A0A174JH63"/>
<dbReference type="RefSeq" id="WP_055279687.1">
    <property type="nucleotide sequence ID" value="NZ_CABIXA010000022.1"/>
</dbReference>
<dbReference type="STRING" id="338188.ERS852397_03201"/>
<accession>A0A174JH63</accession>
<organism evidence="1 2">
    <name type="scientific">Bacteroides finegoldii</name>
    <dbReference type="NCBI Taxonomy" id="338188"/>
    <lineage>
        <taxon>Bacteria</taxon>
        <taxon>Pseudomonadati</taxon>
        <taxon>Bacteroidota</taxon>
        <taxon>Bacteroidia</taxon>
        <taxon>Bacteroidales</taxon>
        <taxon>Bacteroidaceae</taxon>
        <taxon>Bacteroides</taxon>
    </lineage>
</organism>
<sequence>MEKEIVVDESYQTSKLFDKMKVGDIYKVPYNKSRHVGIKSEAARRNRDARLTNKLKSNIDLMFRVSETVNPGYTSIIRLK</sequence>